<reference evidence="2" key="1">
    <citation type="submission" date="2018-08" db="EMBL/GenBank/DDBJ databases">
        <title>Mucilaginibacter sp. MYSH2.</title>
        <authorList>
            <person name="Seo T."/>
        </authorList>
    </citation>
    <scope>NUCLEOTIDE SEQUENCE [LARGE SCALE GENOMIC DNA]</scope>
    <source>
        <strain evidence="2">KIRAN</strain>
    </source>
</reference>
<dbReference type="AlphaFoldDB" id="A0A399SCD8"/>
<proteinExistence type="predicted"/>
<sequence length="209" mass="23125">MANLQADLSNEFLKSFMPETIYLVEDDLSLPAPALPDSEAATAQHHVVAKKVDTEVKFTSKVAPTALPKIPQIEAAPVQQQKYRIIGQNHKGIAVLVTLPDADFMQLPQLGFLQKILGAIGLKADDVAYVNNISGELAQFKDLQQALEVKYIISFASRVKTDLPHDKFTLYNPVTVGDVPIVFSHALAMLENNVEYKKQLWGALQRVFL</sequence>
<dbReference type="Proteomes" id="UP000266005">
    <property type="component" value="Unassembled WGS sequence"/>
</dbReference>
<gene>
    <name evidence="1" type="ORF">D1627_06855</name>
</gene>
<comment type="caution">
    <text evidence="1">The sequence shown here is derived from an EMBL/GenBank/DDBJ whole genome shotgun (WGS) entry which is preliminary data.</text>
</comment>
<protein>
    <submittedName>
        <fullName evidence="1">Uncharacterized protein</fullName>
    </submittedName>
</protein>
<evidence type="ECO:0000313" key="2">
    <source>
        <dbReference type="Proteomes" id="UP000266005"/>
    </source>
</evidence>
<evidence type="ECO:0000313" key="1">
    <source>
        <dbReference type="EMBL" id="RIJ41736.1"/>
    </source>
</evidence>
<organism evidence="1 2">
    <name type="scientific">Pontibacter oryzae</name>
    <dbReference type="NCBI Taxonomy" id="2304593"/>
    <lineage>
        <taxon>Bacteria</taxon>
        <taxon>Pseudomonadati</taxon>
        <taxon>Bacteroidota</taxon>
        <taxon>Cytophagia</taxon>
        <taxon>Cytophagales</taxon>
        <taxon>Hymenobacteraceae</taxon>
        <taxon>Pontibacter</taxon>
    </lineage>
</organism>
<dbReference type="RefSeq" id="WP_119431483.1">
    <property type="nucleotide sequence ID" value="NZ_QWGE01000002.1"/>
</dbReference>
<dbReference type="EMBL" id="QWGE01000002">
    <property type="protein sequence ID" value="RIJ41736.1"/>
    <property type="molecule type" value="Genomic_DNA"/>
</dbReference>
<dbReference type="OrthoDB" id="850998at2"/>
<keyword evidence="2" id="KW-1185">Reference proteome</keyword>
<accession>A0A399SCD8</accession>
<name>A0A399SCD8_9BACT</name>